<evidence type="ECO:0000313" key="3">
    <source>
        <dbReference type="Proteomes" id="UP000298285"/>
    </source>
</evidence>
<organism evidence="2 3">
    <name type="scientific">Dysgonomonas mossii</name>
    <dbReference type="NCBI Taxonomy" id="163665"/>
    <lineage>
        <taxon>Bacteria</taxon>
        <taxon>Pseudomonadati</taxon>
        <taxon>Bacteroidota</taxon>
        <taxon>Bacteroidia</taxon>
        <taxon>Bacteroidales</taxon>
        <taxon>Dysgonomonadaceae</taxon>
        <taxon>Dysgonomonas</taxon>
    </lineage>
</organism>
<feature type="transmembrane region" description="Helical" evidence="1">
    <location>
        <begin position="9"/>
        <end position="29"/>
    </location>
</feature>
<feature type="transmembrane region" description="Helical" evidence="1">
    <location>
        <begin position="35"/>
        <end position="54"/>
    </location>
</feature>
<keyword evidence="1" id="KW-0812">Transmembrane</keyword>
<comment type="caution">
    <text evidence="2">The sequence shown here is derived from an EMBL/GenBank/DDBJ whole genome shotgun (WGS) entry which is preliminary data.</text>
</comment>
<sequence length="59" mass="6979">MSEARCYTFLPYFCALENVIKIQLGFLVIVSRPTFTYLCGFVKLNILFSCFYMMNIQYN</sequence>
<reference evidence="2 3" key="1">
    <citation type="submission" date="2019-03" db="EMBL/GenBank/DDBJ databases">
        <title>Diversity of the mouse oral microbiome.</title>
        <authorList>
            <person name="Joseph S."/>
            <person name="Aduse-Opoku J."/>
            <person name="Curtis M."/>
            <person name="Wade W."/>
            <person name="Hashim A."/>
        </authorList>
    </citation>
    <scope>NUCLEOTIDE SEQUENCE [LARGE SCALE GENOMIC DNA]</scope>
    <source>
        <strain evidence="2 3">P11</strain>
    </source>
</reference>
<evidence type="ECO:0000313" key="2">
    <source>
        <dbReference type="EMBL" id="TFU90920.1"/>
    </source>
</evidence>
<proteinExistence type="predicted"/>
<keyword evidence="1" id="KW-0472">Membrane</keyword>
<accession>A0A4Y9IQR4</accession>
<name>A0A4Y9IQR4_9BACT</name>
<evidence type="ECO:0000256" key="1">
    <source>
        <dbReference type="SAM" id="Phobius"/>
    </source>
</evidence>
<keyword evidence="1" id="KW-1133">Transmembrane helix</keyword>
<protein>
    <submittedName>
        <fullName evidence="2">Uncharacterized protein</fullName>
    </submittedName>
</protein>
<dbReference type="AlphaFoldDB" id="A0A4Y9IQR4"/>
<dbReference type="OrthoDB" id="9923908at2"/>
<dbReference type="Proteomes" id="UP000298285">
    <property type="component" value="Unassembled WGS sequence"/>
</dbReference>
<gene>
    <name evidence="2" type="ORF">E4T88_02765</name>
</gene>
<dbReference type="EMBL" id="SPPK01000001">
    <property type="protein sequence ID" value="TFU90920.1"/>
    <property type="molecule type" value="Genomic_DNA"/>
</dbReference>